<accession>A0AAD9I3U7</accession>
<dbReference type="InterPro" id="IPR005097">
    <property type="entry name" value="Sacchrp_dh_NADP-bd"/>
</dbReference>
<keyword evidence="4" id="KW-1185">Reference proteome</keyword>
<dbReference type="Pfam" id="PF03435">
    <property type="entry name" value="Sacchrp_dh_NADP"/>
    <property type="match status" value="1"/>
</dbReference>
<dbReference type="SUPFAM" id="SSF51735">
    <property type="entry name" value="NAD(P)-binding Rossmann-fold domains"/>
    <property type="match status" value="1"/>
</dbReference>
<dbReference type="Proteomes" id="UP001217918">
    <property type="component" value="Unassembled WGS sequence"/>
</dbReference>
<gene>
    <name evidence="3" type="ORF">P8C59_004658</name>
</gene>
<evidence type="ECO:0000259" key="2">
    <source>
        <dbReference type="Pfam" id="PF03435"/>
    </source>
</evidence>
<dbReference type="Gene3D" id="3.40.50.720">
    <property type="entry name" value="NAD(P)-binding Rossmann-like Domain"/>
    <property type="match status" value="1"/>
</dbReference>
<dbReference type="GO" id="GO:0005886">
    <property type="term" value="C:plasma membrane"/>
    <property type="evidence" value="ECO:0007669"/>
    <property type="project" value="TreeGrafter"/>
</dbReference>
<feature type="domain" description="Saccharopine dehydrogenase NADP binding" evidence="2">
    <location>
        <begin position="12"/>
        <end position="142"/>
    </location>
</feature>
<evidence type="ECO:0000256" key="1">
    <source>
        <dbReference type="ARBA" id="ARBA00038048"/>
    </source>
</evidence>
<dbReference type="EMBL" id="JAQQPM010000003">
    <property type="protein sequence ID" value="KAK2070134.1"/>
    <property type="molecule type" value="Genomic_DNA"/>
</dbReference>
<dbReference type="InterPro" id="IPR051276">
    <property type="entry name" value="Saccharopine_DH-like_oxidrdct"/>
</dbReference>
<comment type="similarity">
    <text evidence="1">Belongs to the saccharopine dehydrogenase family.</text>
</comment>
<name>A0AAD9I3U7_9PEZI</name>
<evidence type="ECO:0000313" key="3">
    <source>
        <dbReference type="EMBL" id="KAK2070134.1"/>
    </source>
</evidence>
<proteinExistence type="inferred from homology"/>
<evidence type="ECO:0000313" key="4">
    <source>
        <dbReference type="Proteomes" id="UP001217918"/>
    </source>
</evidence>
<dbReference type="GO" id="GO:0005811">
    <property type="term" value="C:lipid droplet"/>
    <property type="evidence" value="ECO:0007669"/>
    <property type="project" value="TreeGrafter"/>
</dbReference>
<sequence length="433" mass="45723">MPSTQHGRQYDVVIFGATGYTGKLTAQHVAAHFPTNMKWAVAGRSRAKLQSVADKCECLNADGQRPAIEVCSLDEADLSALAQKTFVLVTTVGPFGKYGEGVFRACAHHGTHYVDATGEVPWVARMIRRYEETAKQTGAILVPQCGVESAVADVLTWVLAAAVRELFDGAPVSDVVVSLHDITGAPSGGTLATLFTLFDVFTLSELRRSMAPYALSPVAPPARGPGAASPLAPPPRSLLRALTGLLVVPGLGLQTTAPSARADAPIVQRTWGLLASEPALRAARYGPRFAWRMHMRARGRLHGAAVHLALAVLALLLASPLRHLARRLVSQPGDGPSDERARDFGLEVRGLAAPDVDGAGAGGGRQVACCRARYQGSAYHLTAVLMAEAARTLLEGDHNLEHGGVYTPASLGQGYVDRLDGAGFHLEKGSMTV</sequence>
<dbReference type="PANTHER" id="PTHR12286:SF5">
    <property type="entry name" value="SACCHAROPINE DEHYDROGENASE-LIKE OXIDOREDUCTASE"/>
    <property type="match status" value="1"/>
</dbReference>
<organism evidence="3 4">
    <name type="scientific">Phyllachora maydis</name>
    <dbReference type="NCBI Taxonomy" id="1825666"/>
    <lineage>
        <taxon>Eukaryota</taxon>
        <taxon>Fungi</taxon>
        <taxon>Dikarya</taxon>
        <taxon>Ascomycota</taxon>
        <taxon>Pezizomycotina</taxon>
        <taxon>Sordariomycetes</taxon>
        <taxon>Sordariomycetidae</taxon>
        <taxon>Phyllachorales</taxon>
        <taxon>Phyllachoraceae</taxon>
        <taxon>Phyllachora</taxon>
    </lineage>
</organism>
<protein>
    <recommendedName>
        <fullName evidence="2">Saccharopine dehydrogenase NADP binding domain-containing protein</fullName>
    </recommendedName>
</protein>
<dbReference type="AlphaFoldDB" id="A0AAD9I3U7"/>
<dbReference type="GO" id="GO:0005739">
    <property type="term" value="C:mitochondrion"/>
    <property type="evidence" value="ECO:0007669"/>
    <property type="project" value="TreeGrafter"/>
</dbReference>
<comment type="caution">
    <text evidence="3">The sequence shown here is derived from an EMBL/GenBank/DDBJ whole genome shotgun (WGS) entry which is preliminary data.</text>
</comment>
<dbReference type="InterPro" id="IPR036291">
    <property type="entry name" value="NAD(P)-bd_dom_sf"/>
</dbReference>
<reference evidence="3" key="1">
    <citation type="journal article" date="2023" name="Mol. Plant Microbe Interact.">
        <title>Elucidating the Obligate Nature and Biological Capacity of an Invasive Fungal Corn Pathogen.</title>
        <authorList>
            <person name="MacCready J.S."/>
            <person name="Roggenkamp E.M."/>
            <person name="Gdanetz K."/>
            <person name="Chilvers M.I."/>
        </authorList>
    </citation>
    <scope>NUCLEOTIDE SEQUENCE</scope>
    <source>
        <strain evidence="3">PM02</strain>
    </source>
</reference>
<dbReference type="GO" id="GO:0009247">
    <property type="term" value="P:glycolipid biosynthetic process"/>
    <property type="evidence" value="ECO:0007669"/>
    <property type="project" value="TreeGrafter"/>
</dbReference>
<dbReference type="PANTHER" id="PTHR12286">
    <property type="entry name" value="SACCHAROPINE DEHYDROGENASE-LIKE OXIDOREDUCTASE"/>
    <property type="match status" value="1"/>
</dbReference>